<gene>
    <name evidence="3" type="ORF">GCM10009665_31500</name>
</gene>
<evidence type="ECO:0000313" key="4">
    <source>
        <dbReference type="Proteomes" id="UP001500037"/>
    </source>
</evidence>
<dbReference type="EMBL" id="BAAALF010000047">
    <property type="protein sequence ID" value="GAA1238845.1"/>
    <property type="molecule type" value="Genomic_DNA"/>
</dbReference>
<protein>
    <recommendedName>
        <fullName evidence="5">Secreted protein</fullName>
    </recommendedName>
</protein>
<feature type="chain" id="PRO_5047394849" description="Secreted protein" evidence="2">
    <location>
        <begin position="23"/>
        <end position="185"/>
    </location>
</feature>
<proteinExistence type="predicted"/>
<comment type="caution">
    <text evidence="3">The sequence shown here is derived from an EMBL/GenBank/DDBJ whole genome shotgun (WGS) entry which is preliminary data.</text>
</comment>
<sequence length="185" mass="18474">MVTGLTLGALAVVGLLAAAANGAETRAVAGRTKPAAPAGASPSTPAAASPSPSPVALPSSAAEGTVRRVVYSVGARQVWLVDPRKDPQVQAAFPVEVGTVSPTPGNYTVYSRAASANGADGRQIEHVVRFAQQGGVVFGFSAAVDGAAPAAVDPKAKTGGIRESRTDGQTLWDFAPTGTRVTVVA</sequence>
<evidence type="ECO:0000313" key="3">
    <source>
        <dbReference type="EMBL" id="GAA1238845.1"/>
    </source>
</evidence>
<reference evidence="3 4" key="1">
    <citation type="journal article" date="2019" name="Int. J. Syst. Evol. Microbiol.">
        <title>The Global Catalogue of Microorganisms (GCM) 10K type strain sequencing project: providing services to taxonomists for standard genome sequencing and annotation.</title>
        <authorList>
            <consortium name="The Broad Institute Genomics Platform"/>
            <consortium name="The Broad Institute Genome Sequencing Center for Infectious Disease"/>
            <person name="Wu L."/>
            <person name="Ma J."/>
        </authorList>
    </citation>
    <scope>NUCLEOTIDE SEQUENCE [LARGE SCALE GENOMIC DNA]</scope>
    <source>
        <strain evidence="3 4">JCM 13004</strain>
    </source>
</reference>
<organism evidence="3 4">
    <name type="scientific">Kitasatospora nipponensis</name>
    <dbReference type="NCBI Taxonomy" id="258049"/>
    <lineage>
        <taxon>Bacteria</taxon>
        <taxon>Bacillati</taxon>
        <taxon>Actinomycetota</taxon>
        <taxon>Actinomycetes</taxon>
        <taxon>Kitasatosporales</taxon>
        <taxon>Streptomycetaceae</taxon>
        <taxon>Kitasatospora</taxon>
    </lineage>
</organism>
<name>A0ABN1W790_9ACTN</name>
<evidence type="ECO:0000256" key="1">
    <source>
        <dbReference type="SAM" id="MobiDB-lite"/>
    </source>
</evidence>
<evidence type="ECO:0000256" key="2">
    <source>
        <dbReference type="SAM" id="SignalP"/>
    </source>
</evidence>
<feature type="region of interest" description="Disordered" evidence="1">
    <location>
        <begin position="30"/>
        <end position="59"/>
    </location>
</feature>
<evidence type="ECO:0008006" key="5">
    <source>
        <dbReference type="Google" id="ProtNLM"/>
    </source>
</evidence>
<accession>A0ABN1W790</accession>
<feature type="signal peptide" evidence="2">
    <location>
        <begin position="1"/>
        <end position="22"/>
    </location>
</feature>
<keyword evidence="2" id="KW-0732">Signal</keyword>
<keyword evidence="4" id="KW-1185">Reference proteome</keyword>
<dbReference type="Proteomes" id="UP001500037">
    <property type="component" value="Unassembled WGS sequence"/>
</dbReference>